<dbReference type="AlphaFoldDB" id="A0A4C1XT62"/>
<keyword evidence="2" id="KW-1185">Reference proteome</keyword>
<comment type="caution">
    <text evidence="1">The sequence shown here is derived from an EMBL/GenBank/DDBJ whole genome shotgun (WGS) entry which is preliminary data.</text>
</comment>
<name>A0A4C1XT62_EUMVA</name>
<accession>A0A4C1XT62</accession>
<evidence type="ECO:0000313" key="2">
    <source>
        <dbReference type="Proteomes" id="UP000299102"/>
    </source>
</evidence>
<dbReference type="EMBL" id="BGZK01000937">
    <property type="protein sequence ID" value="GBP65724.1"/>
    <property type="molecule type" value="Genomic_DNA"/>
</dbReference>
<dbReference type="Proteomes" id="UP000299102">
    <property type="component" value="Unassembled WGS sequence"/>
</dbReference>
<organism evidence="1 2">
    <name type="scientific">Eumeta variegata</name>
    <name type="common">Bagworm moth</name>
    <name type="synonym">Eumeta japonica</name>
    <dbReference type="NCBI Taxonomy" id="151549"/>
    <lineage>
        <taxon>Eukaryota</taxon>
        <taxon>Metazoa</taxon>
        <taxon>Ecdysozoa</taxon>
        <taxon>Arthropoda</taxon>
        <taxon>Hexapoda</taxon>
        <taxon>Insecta</taxon>
        <taxon>Pterygota</taxon>
        <taxon>Neoptera</taxon>
        <taxon>Endopterygota</taxon>
        <taxon>Lepidoptera</taxon>
        <taxon>Glossata</taxon>
        <taxon>Ditrysia</taxon>
        <taxon>Tineoidea</taxon>
        <taxon>Psychidae</taxon>
        <taxon>Oiketicinae</taxon>
        <taxon>Eumeta</taxon>
    </lineage>
</organism>
<evidence type="ECO:0000313" key="1">
    <source>
        <dbReference type="EMBL" id="GBP65724.1"/>
    </source>
</evidence>
<reference evidence="1 2" key="1">
    <citation type="journal article" date="2019" name="Commun. Biol.">
        <title>The bagworm genome reveals a unique fibroin gene that provides high tensile strength.</title>
        <authorList>
            <person name="Kono N."/>
            <person name="Nakamura H."/>
            <person name="Ohtoshi R."/>
            <person name="Tomita M."/>
            <person name="Numata K."/>
            <person name="Arakawa K."/>
        </authorList>
    </citation>
    <scope>NUCLEOTIDE SEQUENCE [LARGE SCALE GENOMIC DNA]</scope>
</reference>
<protein>
    <submittedName>
        <fullName evidence="1">Uncharacterized protein</fullName>
    </submittedName>
</protein>
<proteinExistence type="predicted"/>
<gene>
    <name evidence="1" type="ORF">EVAR_48427_1</name>
</gene>
<sequence>MRARMSQVQNSGARIDEFPSSCLGRHDKIRRIGAPTPSAGFRDIIRRNRLSAERTDHPRVLNFGFGLNFDSNPDPVLDSALRPAFDSIFLPITVPISTKLGRNSHIGRLRRVLNPLTSGGRAPALIIVSFISYGNSHLILNLYGIGGGARAGGAPIANGGGPAPRPLYGPRRGGLITRLLCFKTLRRGGANAFIAAE</sequence>